<feature type="compositionally biased region" description="Acidic residues" evidence="18">
    <location>
        <begin position="912"/>
        <end position="928"/>
    </location>
</feature>
<dbReference type="GO" id="GO:0004519">
    <property type="term" value="F:endonuclease activity"/>
    <property type="evidence" value="ECO:0007669"/>
    <property type="project" value="UniProtKB-KW"/>
</dbReference>
<dbReference type="PANTHER" id="PTHR42648">
    <property type="entry name" value="TRANSPOSASE, PUTATIVE-RELATED"/>
    <property type="match status" value="1"/>
</dbReference>
<feature type="domain" description="Integrase catalytic" evidence="20">
    <location>
        <begin position="671"/>
        <end position="839"/>
    </location>
</feature>
<dbReference type="Pfam" id="PF22936">
    <property type="entry name" value="Pol_BBD"/>
    <property type="match status" value="1"/>
</dbReference>
<dbReference type="VEuPathDB" id="FungiDB:H257_17769"/>
<evidence type="ECO:0000256" key="16">
    <source>
        <dbReference type="ARBA" id="ARBA00023268"/>
    </source>
</evidence>
<evidence type="ECO:0000256" key="13">
    <source>
        <dbReference type="ARBA" id="ARBA00022932"/>
    </source>
</evidence>
<sequence>MTTVVTVKLTEHNYRSWKTYFKGRLMTKGLINTITNGTSTSDIDNQKALGILIETLDPSQYRHIDGIYDATEAYKALKTHHQPNTKIDRIEVSKEWAKLNWNPRQETLPDFLHRFDQLTIRLHEVGVHESDYNQVVKLLTLMPWDFRHIVDRLLNSASDPSMSAVKIELKAEWKAATRSGVMKHPSGQANEDRALMSHIGGRTGRGQGGRGGGRGRSGRGRGSGGPSSAKTGNCHYCGKDGHWQSECRKKNRDEGGAHTINNRDRNRGNQSQDQSTNAVYLFSAHEATIGVNGPDEEEDNPTDIIVPSLDMSWNRDIRPVRIITFQGRQMSTTFFSRRDLEIARLRNFIDYGEPKCPNWMTHPFLVTNYDMRAFHQSALRPGIEGANYQPWLDPVAYVSFPISVNNAPWEDVYRRITRTTGFSLQPPAVMFDDPSMRSQPPLRTPTPVNSTLSIFPDADEQCNTTMDTAAHASPLSRNSSLQHQIVVDSGASAHMTGNINHLHDKETCERRVVVANGKSTVATTVGKMNITLPDDKTITLSGVLLIEGMPMTLLSVPALMSSNTKVSVQFSMKGCSITLNGKTIATATLLPERRLYVLTNAQHATEYANTALINQTTLWHHRIGHLPIEALKSCAKAGLGLPPKFQDLDRPCLDCPRSKMSRVSAPKTHTRTFEPGECWHSDTKGPLPTPSVSGCQYYTVYVDDSTGYKVVRFVHSTDSATQMSNFQDIVAMSERQTGRKVKIIRTDSGPEYSSTAFDNWLTKKGIKHERSAADNQWQNGVAERTHRTLTEMALTMLNHAHMARRWWAEAVNTAAFISNRVLHTTSCTKTPIELFNGHKPTLANMRVFGCKCFNMVKAPERRNKLAPKATLCIMLGYTDNMKAYKLYDVENRRITHGVHIKFLETEFFGEPDLPEQLDEDESDNEDPNTDAILPQTTTQATPTQSFLKRPTASGTPMFKTPAPMKPSAFKSRSNSMPDPTRNYGAPLDPQRDYPFLYAPSTRARQSYKDLSNDFRKSTDKFSTSTKSHFKRLTDSQERMIERLRDGPDLTPIRSEPMAAPSPATNDIRRSNRLRKPNSKYEHFATATLDTALEGYQPDDDDEGTEENATYRIGGTEFACAAVPIHLHPIPNSHKEAMTSPEWRQWKEAEETEVTQLTKLKCWTIGTPPNDRKIIGGRWTYARKTDAEGNVIRWKARWVLKGFNQIAGVDYNESSSNVIKMTSVRAICAVATARNLVLEQADAVNAYIQAKLERPIWAVEPEGHITSPGKAALVQMALYGLNQSGHEWELHCKKQIATLGWNQSPYDPCVFTRGHGADMEMLGTYVDDFIVATPNQDKMNKIMDELSSKMNLKRQGPLHYMLGVRITRSADLRTLTMTQDAYTEKVLERFKMSSCHPVTTPEVADQEDLWHDENQPNADQGEYRAMIGSLVYLMVCTRPDIAHAVQRLSCHLHDPRGPHLIGAKRVLRYLSGTKHFGIQFGNAKPILTGYCDASWATRPDRRSTTGFCWLFLGGPLMWKSIRQRITALSSCEAEYIAAAEAARESTWLRGLMTDLGAGQDQVTLHCDNMSAIATSKSTAINERTKHIDVRHHYLRELVRSGALSLTFVPTAEMIADALTKTATKHSIQKFANWTMKDVRRLKSEQATSSHSPDQMTNQKTDTGLSSGPSNTKSTITRHQG</sequence>
<dbReference type="Gene3D" id="3.30.420.10">
    <property type="entry name" value="Ribonuclease H-like superfamily/Ribonuclease H"/>
    <property type="match status" value="1"/>
</dbReference>
<accession>A0A6A4ZE01</accession>
<dbReference type="CDD" id="cd09272">
    <property type="entry name" value="RNase_HI_RT_Ty1"/>
    <property type="match status" value="1"/>
</dbReference>
<evidence type="ECO:0000259" key="20">
    <source>
        <dbReference type="PROSITE" id="PS50994"/>
    </source>
</evidence>
<evidence type="ECO:0000256" key="7">
    <source>
        <dbReference type="ARBA" id="ARBA00022759"/>
    </source>
</evidence>
<dbReference type="InterPro" id="IPR012337">
    <property type="entry name" value="RNaseH-like_sf"/>
</dbReference>
<dbReference type="InterPro" id="IPR001878">
    <property type="entry name" value="Znf_CCHC"/>
</dbReference>
<keyword evidence="6" id="KW-0547">Nucleotide-binding</keyword>
<protein>
    <recommendedName>
        <fullName evidence="23">Integrase catalytic domain-containing protein</fullName>
    </recommendedName>
</protein>
<keyword evidence="2" id="KW-1188">Viral release from host cell</keyword>
<dbReference type="Pfam" id="PF07727">
    <property type="entry name" value="RVT_2"/>
    <property type="match status" value="1"/>
</dbReference>
<evidence type="ECO:0000313" key="22">
    <source>
        <dbReference type="Proteomes" id="UP000469452"/>
    </source>
</evidence>
<dbReference type="InterPro" id="IPR039537">
    <property type="entry name" value="Retrotran_Ty1/copia-like"/>
</dbReference>
<dbReference type="GO" id="GO:0006508">
    <property type="term" value="P:proteolysis"/>
    <property type="evidence" value="ECO:0007669"/>
    <property type="project" value="UniProtKB-KW"/>
</dbReference>
<keyword evidence="13" id="KW-0239">DNA-directed DNA polymerase</keyword>
<evidence type="ECO:0000256" key="5">
    <source>
        <dbReference type="ARBA" id="ARBA00022723"/>
    </source>
</evidence>
<dbReference type="SUPFAM" id="SSF57756">
    <property type="entry name" value="Retrovirus zinc finger-like domains"/>
    <property type="match status" value="1"/>
</dbReference>
<evidence type="ECO:0000256" key="12">
    <source>
        <dbReference type="ARBA" id="ARBA00022918"/>
    </source>
</evidence>
<feature type="compositionally biased region" description="Gly residues" evidence="18">
    <location>
        <begin position="201"/>
        <end position="225"/>
    </location>
</feature>
<dbReference type="SMART" id="SM00343">
    <property type="entry name" value="ZnF_C2HC"/>
    <property type="match status" value="1"/>
</dbReference>
<keyword evidence="8" id="KW-0378">Hydrolase</keyword>
<evidence type="ECO:0000256" key="6">
    <source>
        <dbReference type="ARBA" id="ARBA00022741"/>
    </source>
</evidence>
<keyword evidence="5" id="KW-0479">Metal-binding</keyword>
<keyword evidence="7" id="KW-0255">Endonuclease</keyword>
<feature type="region of interest" description="Disordered" evidence="18">
    <location>
        <begin position="1640"/>
        <end position="1679"/>
    </location>
</feature>
<dbReference type="InterPro" id="IPR001584">
    <property type="entry name" value="Integrase_cat-core"/>
</dbReference>
<dbReference type="InterPro" id="IPR036875">
    <property type="entry name" value="Znf_CCHC_sf"/>
</dbReference>
<evidence type="ECO:0000256" key="14">
    <source>
        <dbReference type="ARBA" id="ARBA00023113"/>
    </source>
</evidence>
<dbReference type="GO" id="GO:0003887">
    <property type="term" value="F:DNA-directed DNA polymerase activity"/>
    <property type="evidence" value="ECO:0007669"/>
    <property type="project" value="UniProtKB-KW"/>
</dbReference>
<dbReference type="Pfam" id="PF14223">
    <property type="entry name" value="Retrotran_gag_2"/>
    <property type="match status" value="1"/>
</dbReference>
<evidence type="ECO:0000256" key="11">
    <source>
        <dbReference type="ARBA" id="ARBA00022908"/>
    </source>
</evidence>
<gene>
    <name evidence="21" type="ORF">AaE_013097</name>
</gene>
<evidence type="ECO:0000256" key="10">
    <source>
        <dbReference type="ARBA" id="ARBA00022842"/>
    </source>
</evidence>
<keyword evidence="4" id="KW-0540">Nuclease</keyword>
<dbReference type="SUPFAM" id="SSF53098">
    <property type="entry name" value="Ribonuclease H-like"/>
    <property type="match status" value="1"/>
</dbReference>
<dbReference type="InterPro" id="IPR057670">
    <property type="entry name" value="SH3_retrovirus"/>
</dbReference>
<evidence type="ECO:0000256" key="17">
    <source>
        <dbReference type="PROSITE-ProRule" id="PRU00047"/>
    </source>
</evidence>
<dbReference type="VEuPathDB" id="FungiDB:H257_11081"/>
<evidence type="ECO:0000256" key="4">
    <source>
        <dbReference type="ARBA" id="ARBA00022722"/>
    </source>
</evidence>
<reference evidence="21 22" key="1">
    <citation type="submission" date="2019-06" db="EMBL/GenBank/DDBJ databases">
        <title>Genomics analysis of Aphanomyces spp. identifies a new class of oomycete effector associated with host adaptation.</title>
        <authorList>
            <person name="Gaulin E."/>
        </authorList>
    </citation>
    <scope>NUCLEOTIDE SEQUENCE [LARGE SCALE GENOMIC DNA]</scope>
    <source>
        <strain evidence="21 22">E</strain>
    </source>
</reference>
<dbReference type="Proteomes" id="UP000469452">
    <property type="component" value="Unassembled WGS sequence"/>
</dbReference>
<name>A0A6A4ZE01_APHAT</name>
<dbReference type="PANTHER" id="PTHR42648:SF11">
    <property type="entry name" value="TRANSPOSON TY4-P GAG-POL POLYPROTEIN"/>
    <property type="match status" value="1"/>
</dbReference>
<dbReference type="InterPro" id="IPR036397">
    <property type="entry name" value="RNaseH_sf"/>
</dbReference>
<feature type="region of interest" description="Disordered" evidence="18">
    <location>
        <begin position="198"/>
        <end position="275"/>
    </location>
</feature>
<dbReference type="GO" id="GO:0003676">
    <property type="term" value="F:nucleic acid binding"/>
    <property type="evidence" value="ECO:0007669"/>
    <property type="project" value="InterPro"/>
</dbReference>
<organism evidence="21 22">
    <name type="scientific">Aphanomyces astaci</name>
    <name type="common">Crayfish plague agent</name>
    <dbReference type="NCBI Taxonomy" id="112090"/>
    <lineage>
        <taxon>Eukaryota</taxon>
        <taxon>Sar</taxon>
        <taxon>Stramenopiles</taxon>
        <taxon>Oomycota</taxon>
        <taxon>Saprolegniomycetes</taxon>
        <taxon>Saprolegniales</taxon>
        <taxon>Verrucalvaceae</taxon>
        <taxon>Aphanomyces</taxon>
    </lineage>
</organism>
<keyword evidence="9" id="KW-0067">ATP-binding</keyword>
<proteinExistence type="predicted"/>
<feature type="compositionally biased region" description="Low complexity" evidence="18">
    <location>
        <begin position="934"/>
        <end position="944"/>
    </location>
</feature>
<dbReference type="EMBL" id="VJMI01018958">
    <property type="protein sequence ID" value="KAF0708767.1"/>
    <property type="molecule type" value="Genomic_DNA"/>
</dbReference>
<comment type="function">
    <text evidence="1">The aspartyl protease (PR) mediates the proteolytic cleavages of the Gag and Gag-Pol polyproteins after assembly of the VLP.</text>
</comment>
<dbReference type="GO" id="GO:0015074">
    <property type="term" value="P:DNA integration"/>
    <property type="evidence" value="ECO:0007669"/>
    <property type="project" value="UniProtKB-KW"/>
</dbReference>
<evidence type="ECO:0000256" key="8">
    <source>
        <dbReference type="ARBA" id="ARBA00022801"/>
    </source>
</evidence>
<feature type="compositionally biased region" description="Polar residues" evidence="18">
    <location>
        <begin position="1643"/>
        <end position="1679"/>
    </location>
</feature>
<dbReference type="InterPro" id="IPR013103">
    <property type="entry name" value="RVT_2"/>
</dbReference>
<feature type="domain" description="CCHC-type" evidence="19">
    <location>
        <begin position="234"/>
        <end position="249"/>
    </location>
</feature>
<dbReference type="GO" id="GO:0005524">
    <property type="term" value="F:ATP binding"/>
    <property type="evidence" value="ECO:0007669"/>
    <property type="project" value="UniProtKB-KW"/>
</dbReference>
<keyword evidence="16" id="KW-0511">Multifunctional enzyme</keyword>
<keyword evidence="15" id="KW-0233">DNA recombination</keyword>
<keyword evidence="10" id="KW-0460">Magnesium</keyword>
<evidence type="ECO:0000256" key="18">
    <source>
        <dbReference type="SAM" id="MobiDB-lite"/>
    </source>
</evidence>
<evidence type="ECO:0008006" key="23">
    <source>
        <dbReference type="Google" id="ProtNLM"/>
    </source>
</evidence>
<keyword evidence="3" id="KW-0645">Protease</keyword>
<dbReference type="PROSITE" id="PS50158">
    <property type="entry name" value="ZF_CCHC"/>
    <property type="match status" value="1"/>
</dbReference>
<feature type="region of interest" description="Disordered" evidence="18">
    <location>
        <begin position="912"/>
        <end position="991"/>
    </location>
</feature>
<evidence type="ECO:0000313" key="21">
    <source>
        <dbReference type="EMBL" id="KAF0708767.1"/>
    </source>
</evidence>
<evidence type="ECO:0000256" key="1">
    <source>
        <dbReference type="ARBA" id="ARBA00002180"/>
    </source>
</evidence>
<evidence type="ECO:0000256" key="9">
    <source>
        <dbReference type="ARBA" id="ARBA00022840"/>
    </source>
</evidence>
<dbReference type="InterPro" id="IPR054722">
    <property type="entry name" value="PolX-like_BBD"/>
</dbReference>
<keyword evidence="11" id="KW-0229">DNA integration</keyword>
<dbReference type="GO" id="GO:0006310">
    <property type="term" value="P:DNA recombination"/>
    <property type="evidence" value="ECO:0007669"/>
    <property type="project" value="UniProtKB-KW"/>
</dbReference>
<evidence type="ECO:0000256" key="3">
    <source>
        <dbReference type="ARBA" id="ARBA00022670"/>
    </source>
</evidence>
<keyword evidence="12" id="KW-0695">RNA-directed DNA polymerase</keyword>
<evidence type="ECO:0000256" key="2">
    <source>
        <dbReference type="ARBA" id="ARBA00022612"/>
    </source>
</evidence>
<comment type="caution">
    <text evidence="21">The sequence shown here is derived from an EMBL/GenBank/DDBJ whole genome shotgun (WGS) entry which is preliminary data.</text>
</comment>
<dbReference type="Gene3D" id="4.10.60.10">
    <property type="entry name" value="Zinc finger, CCHC-type"/>
    <property type="match status" value="1"/>
</dbReference>
<dbReference type="Pfam" id="PF00665">
    <property type="entry name" value="rve"/>
    <property type="match status" value="1"/>
</dbReference>
<dbReference type="PROSITE" id="PS50994">
    <property type="entry name" value="INTEGRASE"/>
    <property type="match status" value="1"/>
</dbReference>
<keyword evidence="13" id="KW-0548">Nucleotidyltransferase</keyword>
<feature type="region of interest" description="Disordered" evidence="18">
    <location>
        <begin position="1046"/>
        <end position="1069"/>
    </location>
</feature>
<dbReference type="Pfam" id="PF25597">
    <property type="entry name" value="SH3_retrovirus"/>
    <property type="match status" value="1"/>
</dbReference>
<evidence type="ECO:0000256" key="15">
    <source>
        <dbReference type="ARBA" id="ARBA00023172"/>
    </source>
</evidence>
<keyword evidence="13" id="KW-0808">Transferase</keyword>
<dbReference type="GO" id="GO:0008270">
    <property type="term" value="F:zinc ion binding"/>
    <property type="evidence" value="ECO:0007669"/>
    <property type="project" value="UniProtKB-KW"/>
</dbReference>
<dbReference type="GO" id="GO:0003964">
    <property type="term" value="F:RNA-directed DNA polymerase activity"/>
    <property type="evidence" value="ECO:0007669"/>
    <property type="project" value="UniProtKB-KW"/>
</dbReference>
<evidence type="ECO:0000259" key="19">
    <source>
        <dbReference type="PROSITE" id="PS50158"/>
    </source>
</evidence>
<keyword evidence="14" id="KW-0917">Virion maturation</keyword>
<feature type="compositionally biased region" description="Basic and acidic residues" evidence="18">
    <location>
        <begin position="237"/>
        <end position="267"/>
    </location>
</feature>
<keyword evidence="17" id="KW-0862">Zinc</keyword>
<keyword evidence="17" id="KW-0863">Zinc-finger</keyword>
<dbReference type="GO" id="GO:0008233">
    <property type="term" value="F:peptidase activity"/>
    <property type="evidence" value="ECO:0007669"/>
    <property type="project" value="UniProtKB-KW"/>
</dbReference>